<feature type="compositionally biased region" description="Basic and acidic residues" evidence="4">
    <location>
        <begin position="1"/>
        <end position="26"/>
    </location>
</feature>
<keyword evidence="3" id="KW-0238">DNA-binding</keyword>
<accession>I6ZZW5</accession>
<dbReference type="GO" id="GO:0003677">
    <property type="term" value="F:DNA binding"/>
    <property type="evidence" value="ECO:0007669"/>
    <property type="project" value="UniProtKB-KW"/>
</dbReference>
<dbReference type="GO" id="GO:0009307">
    <property type="term" value="P:DNA restriction-modification system"/>
    <property type="evidence" value="ECO:0007669"/>
    <property type="project" value="UniProtKB-KW"/>
</dbReference>
<dbReference type="KEGG" id="mro:MROS_1291"/>
<dbReference type="PANTHER" id="PTHR30408:SF12">
    <property type="entry name" value="TYPE I RESTRICTION ENZYME MJAVIII SPECIFICITY SUBUNIT"/>
    <property type="match status" value="1"/>
</dbReference>
<dbReference type="CDD" id="cd17266">
    <property type="entry name" value="RMtype1_S_Sau1132ORF3780P-TRD2-CR2_like"/>
    <property type="match status" value="1"/>
</dbReference>
<evidence type="ECO:0000256" key="3">
    <source>
        <dbReference type="ARBA" id="ARBA00023125"/>
    </source>
</evidence>
<dbReference type="OrthoDB" id="9816225at2"/>
<dbReference type="SUPFAM" id="SSF116734">
    <property type="entry name" value="DNA methylase specificity domain"/>
    <property type="match status" value="1"/>
</dbReference>
<dbReference type="InterPro" id="IPR044946">
    <property type="entry name" value="Restrct_endonuc_typeI_TRD_sf"/>
</dbReference>
<dbReference type="EMBL" id="CP003557">
    <property type="protein sequence ID" value="AFN74528.1"/>
    <property type="molecule type" value="Genomic_DNA"/>
</dbReference>
<evidence type="ECO:0000313" key="7">
    <source>
        <dbReference type="Proteomes" id="UP000009011"/>
    </source>
</evidence>
<keyword evidence="7" id="KW-1185">Reference proteome</keyword>
<dbReference type="Gene3D" id="1.10.287.1120">
    <property type="entry name" value="Bipartite methylase S protein"/>
    <property type="match status" value="1"/>
</dbReference>
<dbReference type="PATRIC" id="fig|1191523.3.peg.1370"/>
<dbReference type="RefSeq" id="WP_014855963.1">
    <property type="nucleotide sequence ID" value="NC_018178.1"/>
</dbReference>
<dbReference type="PANTHER" id="PTHR30408">
    <property type="entry name" value="TYPE-1 RESTRICTION ENZYME ECOKI SPECIFICITY PROTEIN"/>
    <property type="match status" value="1"/>
</dbReference>
<reference evidence="6 7" key="1">
    <citation type="journal article" date="2013" name="PLoS ONE">
        <title>Genomic analysis of Melioribacter roseus, facultatively anaerobic organotrophic bacterium representing a novel deep lineage within Bacteriodetes/Chlorobi group.</title>
        <authorList>
            <person name="Kadnikov V.V."/>
            <person name="Mardanov A.V."/>
            <person name="Podosokorskaya O.A."/>
            <person name="Gavrilov S.N."/>
            <person name="Kublanov I.V."/>
            <person name="Beletsky A.V."/>
            <person name="Bonch-Osmolovskaya E.A."/>
            <person name="Ravin N.V."/>
        </authorList>
    </citation>
    <scope>NUCLEOTIDE SEQUENCE [LARGE SCALE GENOMIC DNA]</scope>
    <source>
        <strain evidence="7">JCM 17771 / P3M-2</strain>
    </source>
</reference>
<gene>
    <name evidence="6" type="ordered locus">MROS_1291</name>
</gene>
<dbReference type="Proteomes" id="UP000009011">
    <property type="component" value="Chromosome"/>
</dbReference>
<dbReference type="HOGENOM" id="CLU_1022350_0_0_10"/>
<name>I6ZZW5_MELRP</name>
<dbReference type="Pfam" id="PF01420">
    <property type="entry name" value="Methylase_S"/>
    <property type="match status" value="1"/>
</dbReference>
<dbReference type="AlphaFoldDB" id="I6ZZW5"/>
<feature type="region of interest" description="Disordered" evidence="4">
    <location>
        <begin position="1"/>
        <end position="28"/>
    </location>
</feature>
<comment type="similarity">
    <text evidence="1">Belongs to the type-I restriction system S methylase family.</text>
</comment>
<keyword evidence="2" id="KW-0680">Restriction system</keyword>
<dbReference type="STRING" id="1191523.MROS_1291"/>
<organism evidence="6 7">
    <name type="scientific">Melioribacter roseus (strain DSM 23840 / JCM 17771 / VKM B-2668 / P3M-2)</name>
    <dbReference type="NCBI Taxonomy" id="1191523"/>
    <lineage>
        <taxon>Bacteria</taxon>
        <taxon>Pseudomonadati</taxon>
        <taxon>Ignavibacteriota</taxon>
        <taxon>Ignavibacteria</taxon>
        <taxon>Ignavibacteriales</taxon>
        <taxon>Melioribacteraceae</taxon>
        <taxon>Melioribacter</taxon>
    </lineage>
</organism>
<dbReference type="eggNOG" id="COG0732">
    <property type="taxonomic scope" value="Bacteria"/>
</dbReference>
<evidence type="ECO:0000313" key="6">
    <source>
        <dbReference type="EMBL" id="AFN74528.1"/>
    </source>
</evidence>
<evidence type="ECO:0000256" key="2">
    <source>
        <dbReference type="ARBA" id="ARBA00022747"/>
    </source>
</evidence>
<dbReference type="InterPro" id="IPR000055">
    <property type="entry name" value="Restrct_endonuc_typeI_TRD"/>
</dbReference>
<dbReference type="Gene3D" id="3.90.220.20">
    <property type="entry name" value="DNA methylase specificity domains"/>
    <property type="match status" value="1"/>
</dbReference>
<evidence type="ECO:0000259" key="5">
    <source>
        <dbReference type="Pfam" id="PF01420"/>
    </source>
</evidence>
<proteinExistence type="inferred from homology"/>
<protein>
    <submittedName>
        <fullName evidence="6">Restriction modification system DNA specificity domain protein</fullName>
    </submittedName>
</protein>
<feature type="domain" description="Type I restriction modification DNA specificity" evidence="5">
    <location>
        <begin position="43"/>
        <end position="195"/>
    </location>
</feature>
<evidence type="ECO:0000256" key="4">
    <source>
        <dbReference type="SAM" id="MobiDB-lite"/>
    </source>
</evidence>
<evidence type="ECO:0000256" key="1">
    <source>
        <dbReference type="ARBA" id="ARBA00010923"/>
    </source>
</evidence>
<dbReference type="InterPro" id="IPR052021">
    <property type="entry name" value="Type-I_RS_S_subunit"/>
</dbReference>
<sequence length="272" mass="30558">MSDELNKPKFDKLNKAKDTEPVEVSERNALNLSNSDALNSSKRDWKECKLGDVIEFGNGKARPEKEGSFPVYGGNGVLGYANEFNYDGETIIIGRVGAYCGATYYENRPIWVSDNALAAKPRDKNITKFLYYFLKNLDLNQLAEGSSHPLVTQTLLNSIEIKITDNIPEQKSIAGVLSSLDDKIDLLHRQNKTLEAMAETLFRQWFLDKKTTVGKLGSLISETFGGEWGKENPMGDFNYPVYCLRGTDIADLQLGLAKRTPLRYIKEKNTKK</sequence>